<evidence type="ECO:0000259" key="6">
    <source>
        <dbReference type="Pfam" id="PF02836"/>
    </source>
</evidence>
<keyword evidence="4" id="KW-0732">Signal</keyword>
<name>A0A1H4E3K2_9BACT</name>
<dbReference type="Gene3D" id="2.60.40.10">
    <property type="entry name" value="Immunoglobulins"/>
    <property type="match status" value="2"/>
</dbReference>
<proteinExistence type="inferred from homology"/>
<feature type="domain" description="Glycosyl hydrolases family 2 sugar binding" evidence="7">
    <location>
        <begin position="70"/>
        <end position="170"/>
    </location>
</feature>
<evidence type="ECO:0000256" key="3">
    <source>
        <dbReference type="ARBA" id="ARBA00023295"/>
    </source>
</evidence>
<evidence type="ECO:0000259" key="8">
    <source>
        <dbReference type="Pfam" id="PF11721"/>
    </source>
</evidence>
<dbReference type="EMBL" id="FNRI01000006">
    <property type="protein sequence ID" value="SEA79160.1"/>
    <property type="molecule type" value="Genomic_DNA"/>
</dbReference>
<feature type="chain" id="PRO_5010354002" evidence="4">
    <location>
        <begin position="22"/>
        <end position="885"/>
    </location>
</feature>
<dbReference type="STRING" id="1033731.SAMN05444145_106155"/>
<feature type="domain" description="DUF4982" evidence="9">
    <location>
        <begin position="633"/>
        <end position="675"/>
    </location>
</feature>
<dbReference type="PRINTS" id="PR00132">
    <property type="entry name" value="GLHYDRLASE2"/>
</dbReference>
<dbReference type="AlphaFoldDB" id="A0A1H4E3K2"/>
<evidence type="ECO:0000259" key="7">
    <source>
        <dbReference type="Pfam" id="PF02837"/>
    </source>
</evidence>
<dbReference type="Pfam" id="PF16355">
    <property type="entry name" value="DUF4982"/>
    <property type="match status" value="1"/>
</dbReference>
<dbReference type="Pfam" id="PF11721">
    <property type="entry name" value="Malectin"/>
    <property type="match status" value="1"/>
</dbReference>
<dbReference type="InterPro" id="IPR006101">
    <property type="entry name" value="Glyco_hydro_2"/>
</dbReference>
<evidence type="ECO:0000256" key="1">
    <source>
        <dbReference type="ARBA" id="ARBA00007401"/>
    </source>
</evidence>
<dbReference type="InterPro" id="IPR051913">
    <property type="entry name" value="GH2_Domain-Containing"/>
</dbReference>
<dbReference type="RefSeq" id="WP_010266507.1">
    <property type="nucleotide sequence ID" value="NZ_CAEG01000021.1"/>
</dbReference>
<dbReference type="SUPFAM" id="SSF51445">
    <property type="entry name" value="(Trans)glycosidases"/>
    <property type="match status" value="1"/>
</dbReference>
<organism evidence="10 11">
    <name type="scientific">Alistipes timonensis JC136</name>
    <dbReference type="NCBI Taxonomy" id="1033731"/>
    <lineage>
        <taxon>Bacteria</taxon>
        <taxon>Pseudomonadati</taxon>
        <taxon>Bacteroidota</taxon>
        <taxon>Bacteroidia</taxon>
        <taxon>Bacteroidales</taxon>
        <taxon>Rikenellaceae</taxon>
        <taxon>Alistipes</taxon>
    </lineage>
</organism>
<dbReference type="GO" id="GO:0004553">
    <property type="term" value="F:hydrolase activity, hydrolyzing O-glycosyl compounds"/>
    <property type="evidence" value="ECO:0007669"/>
    <property type="project" value="InterPro"/>
</dbReference>
<evidence type="ECO:0000259" key="5">
    <source>
        <dbReference type="Pfam" id="PF00703"/>
    </source>
</evidence>
<dbReference type="PANTHER" id="PTHR42732">
    <property type="entry name" value="BETA-GALACTOSIDASE"/>
    <property type="match status" value="1"/>
</dbReference>
<accession>A0A1H4E3K2</accession>
<dbReference type="Gene3D" id="3.20.20.80">
    <property type="entry name" value="Glycosidases"/>
    <property type="match status" value="1"/>
</dbReference>
<keyword evidence="2" id="KW-0378">Hydrolase</keyword>
<dbReference type="Proteomes" id="UP000183253">
    <property type="component" value="Unassembled WGS sequence"/>
</dbReference>
<feature type="signal peptide" evidence="4">
    <location>
        <begin position="1"/>
        <end position="21"/>
    </location>
</feature>
<dbReference type="InterPro" id="IPR006103">
    <property type="entry name" value="Glyco_hydro_2_cat"/>
</dbReference>
<dbReference type="Pfam" id="PF00703">
    <property type="entry name" value="Glyco_hydro_2"/>
    <property type="match status" value="1"/>
</dbReference>
<evidence type="ECO:0000256" key="2">
    <source>
        <dbReference type="ARBA" id="ARBA00022801"/>
    </source>
</evidence>
<dbReference type="InterPro" id="IPR013783">
    <property type="entry name" value="Ig-like_fold"/>
</dbReference>
<sequence>MKQILLILTALLCTLSLRAQRTELTISDGWYFHQGEIAPEKADPASGAWTRVNLPHTWNRYDAFDETPGYYRGVGWYAYAFIPNGQWQDRRVILHFEGANQVAEVFVNGAPAGSHTGGYTAFNFDITRHLEFGKKNIIKVRLDNKHDRDIPPLNADFTFYGGIYRNVKLIAVDPIHFDLQNCASEGVFVETPSVDSARATVVLRGDVVNSGDATRAVRVKAVLRDRQGAVVGEAAKAMTLRGGSKNPFRFDGITIHQPHLWSPETPYLYTAELSVEEATGAKNTTDRIEIPFGVRWFSFSGDGFRLNGRKYPLKGTNRHQDFAGLGNALGDDYHRNDYRKIKSLGFNFVRLAHYPQAPEIYRMCDELGLLVWTEIPVVNEVTPSEAFTRNSLSMMREQIRQTCNHPSVILYGYMNEILIRMLSNKRLTEQQRQQVADDTRALALKLEALTKEEAPDRNTVMAIHYEDGYNKYEVSTIPDVVGYNLYFGWYYEQLEDLTRYLTSEHKRYPDRPIIVSECGADADLMNHSQIPRSWDYSEEYQVVLHHSYLKQFARMPFLAGYALWNFADFGAEARADATPWINQKGLVTYDRKEKDVTSLYRANLLETPLVYIASRNYTRRADVERQPGIATHTINVFGNGREIELTVNGKSLGSKPLDGNMATFSVPFRNGINRLEATDDRGMKDCLDIDFTVVPHSLKAWKGNDLAVNVGSYQATVAPGTGVIWIPDQVCTQDGWGRIGGKIRERIDRQHKVGISQNILGTDCNPLYQTFAEGIEGYRFDVADGTYRITLCFVESNPKSPTEDLIYNLSGSDTASVPAGVRQFSVAVNGRQLLDNLNLARDYGNLRAVDFSTEVAARNDSGIEVAFTPNIGKTTLSGIRIERIK</sequence>
<dbReference type="PANTHER" id="PTHR42732:SF1">
    <property type="entry name" value="BETA-MANNOSIDASE"/>
    <property type="match status" value="1"/>
</dbReference>
<dbReference type="InterPro" id="IPR006102">
    <property type="entry name" value="Ig-like_GH2"/>
</dbReference>
<dbReference type="InterPro" id="IPR008979">
    <property type="entry name" value="Galactose-bd-like_sf"/>
</dbReference>
<dbReference type="SUPFAM" id="SSF49785">
    <property type="entry name" value="Galactose-binding domain-like"/>
    <property type="match status" value="1"/>
</dbReference>
<feature type="domain" description="Glycoside hydrolase family 2 catalytic" evidence="6">
    <location>
        <begin position="303"/>
        <end position="601"/>
    </location>
</feature>
<dbReference type="Pfam" id="PF02836">
    <property type="entry name" value="Glyco_hydro_2_C"/>
    <property type="match status" value="1"/>
</dbReference>
<comment type="similarity">
    <text evidence="1">Belongs to the glycosyl hydrolase 2 family.</text>
</comment>
<dbReference type="OrthoDB" id="9801077at2"/>
<gene>
    <name evidence="10" type="ORF">SAMN05444145_106155</name>
</gene>
<dbReference type="InterPro" id="IPR021720">
    <property type="entry name" value="Malectin_dom"/>
</dbReference>
<evidence type="ECO:0000313" key="10">
    <source>
        <dbReference type="EMBL" id="SEA79160.1"/>
    </source>
</evidence>
<dbReference type="Gene3D" id="2.60.120.430">
    <property type="entry name" value="Galactose-binding lectin"/>
    <property type="match status" value="1"/>
</dbReference>
<dbReference type="Gene3D" id="2.60.120.260">
    <property type="entry name" value="Galactose-binding domain-like"/>
    <property type="match status" value="1"/>
</dbReference>
<evidence type="ECO:0000259" key="9">
    <source>
        <dbReference type="Pfam" id="PF16355"/>
    </source>
</evidence>
<feature type="domain" description="Malectin" evidence="8">
    <location>
        <begin position="707"/>
        <end position="851"/>
    </location>
</feature>
<dbReference type="SUPFAM" id="SSF49303">
    <property type="entry name" value="beta-Galactosidase/glucuronidase domain"/>
    <property type="match status" value="1"/>
</dbReference>
<evidence type="ECO:0000256" key="4">
    <source>
        <dbReference type="SAM" id="SignalP"/>
    </source>
</evidence>
<keyword evidence="11" id="KW-1185">Reference proteome</keyword>
<dbReference type="InterPro" id="IPR006104">
    <property type="entry name" value="Glyco_hydro_2_N"/>
</dbReference>
<dbReference type="InterPro" id="IPR032311">
    <property type="entry name" value="DUF4982"/>
</dbReference>
<protein>
    <submittedName>
        <fullName evidence="10">Beta-galactosidase</fullName>
    </submittedName>
</protein>
<dbReference type="Pfam" id="PF02837">
    <property type="entry name" value="Glyco_hydro_2_N"/>
    <property type="match status" value="1"/>
</dbReference>
<dbReference type="InterPro" id="IPR036156">
    <property type="entry name" value="Beta-gal/glucu_dom_sf"/>
</dbReference>
<feature type="domain" description="Glycoside hydrolase family 2 immunoglobulin-like beta-sandwich" evidence="5">
    <location>
        <begin position="188"/>
        <end position="295"/>
    </location>
</feature>
<evidence type="ECO:0000313" key="11">
    <source>
        <dbReference type="Proteomes" id="UP000183253"/>
    </source>
</evidence>
<dbReference type="InterPro" id="IPR017853">
    <property type="entry name" value="GH"/>
</dbReference>
<reference evidence="10 11" key="1">
    <citation type="submission" date="2016-10" db="EMBL/GenBank/DDBJ databases">
        <authorList>
            <person name="de Groot N.N."/>
        </authorList>
    </citation>
    <scope>NUCLEOTIDE SEQUENCE [LARGE SCALE GENOMIC DNA]</scope>
    <source>
        <strain evidence="10 11">DSM 25383</strain>
    </source>
</reference>
<dbReference type="GO" id="GO:0005975">
    <property type="term" value="P:carbohydrate metabolic process"/>
    <property type="evidence" value="ECO:0007669"/>
    <property type="project" value="InterPro"/>
</dbReference>
<keyword evidence="3" id="KW-0326">Glycosidase</keyword>